<dbReference type="PROSITE" id="PS00514">
    <property type="entry name" value="FIBRINOGEN_C_1"/>
    <property type="match status" value="1"/>
</dbReference>
<dbReference type="AlphaFoldDB" id="A0A5N5TJM7"/>
<dbReference type="InterPro" id="IPR020837">
    <property type="entry name" value="Fibrinogen_CS"/>
</dbReference>
<dbReference type="Gene3D" id="3.90.215.10">
    <property type="entry name" value="Gamma Fibrinogen, chain A, domain 1"/>
    <property type="match status" value="1"/>
</dbReference>
<gene>
    <name evidence="4" type="primary">Fgb</name>
    <name evidence="4" type="ORF">Anas_04077</name>
</gene>
<sequence>MDFPIKLIIPLTLTKTINVLCDQKTDGGGWTVLQQRKDIPNRENFYRKWTEYKLGFGNLSGEFWLGLDNIHSLVSDTLMELRVDLEDYEGGVRWAKYEYFYISDENGKYKLDIGNYSGNAGDGLKPQSGMKFTTQDQDNDTWNKNCAESFKGAWWYSTCHSSNLNGLPHKGNHSSYADGINWSAFRGNYYALKY</sequence>
<keyword evidence="1" id="KW-1015">Disulfide bond</keyword>
<comment type="caution">
    <text evidence="4">The sequence shown here is derived from an EMBL/GenBank/DDBJ whole genome shotgun (WGS) entry which is preliminary data.</text>
</comment>
<keyword evidence="5" id="KW-1185">Reference proteome</keyword>
<dbReference type="InterPro" id="IPR036056">
    <property type="entry name" value="Fibrinogen-like_C"/>
</dbReference>
<dbReference type="GO" id="GO:0030246">
    <property type="term" value="F:carbohydrate binding"/>
    <property type="evidence" value="ECO:0007669"/>
    <property type="project" value="UniProtKB-ARBA"/>
</dbReference>
<dbReference type="Pfam" id="PF00147">
    <property type="entry name" value="Fibrinogen_C"/>
    <property type="match status" value="1"/>
</dbReference>
<dbReference type="Proteomes" id="UP000326759">
    <property type="component" value="Unassembled WGS sequence"/>
</dbReference>
<dbReference type="FunFam" id="3.90.215.10:FF:000001">
    <property type="entry name" value="Tenascin isoform 1"/>
    <property type="match status" value="1"/>
</dbReference>
<evidence type="ECO:0000313" key="5">
    <source>
        <dbReference type="Proteomes" id="UP000326759"/>
    </source>
</evidence>
<dbReference type="OrthoDB" id="6425181at2759"/>
<proteinExistence type="predicted"/>
<protein>
    <submittedName>
        <fullName evidence="4">Fibrinogen beta chain</fullName>
    </submittedName>
</protein>
<accession>A0A5N5TJM7</accession>
<dbReference type="InterPro" id="IPR050373">
    <property type="entry name" value="Fibrinogen_C-term_domain"/>
</dbReference>
<feature type="domain" description="Fibrinogen C-terminal" evidence="3">
    <location>
        <begin position="1"/>
        <end position="194"/>
    </location>
</feature>
<dbReference type="EMBL" id="SEYY01000855">
    <property type="protein sequence ID" value="KAB7506359.1"/>
    <property type="molecule type" value="Genomic_DNA"/>
</dbReference>
<reference evidence="4 5" key="1">
    <citation type="journal article" date="2019" name="PLoS Biol.">
        <title>Sex chromosomes control vertical transmission of feminizing Wolbachia symbionts in an isopod.</title>
        <authorList>
            <person name="Becking T."/>
            <person name="Chebbi M.A."/>
            <person name="Giraud I."/>
            <person name="Moumen B."/>
            <person name="Laverre T."/>
            <person name="Caubet Y."/>
            <person name="Peccoud J."/>
            <person name="Gilbert C."/>
            <person name="Cordaux R."/>
        </authorList>
    </citation>
    <scope>NUCLEOTIDE SEQUENCE [LARGE SCALE GENOMIC DNA]</scope>
    <source>
        <strain evidence="4">ANa2</strain>
        <tissue evidence="4">Whole body excluding digestive tract and cuticle</tissue>
    </source>
</reference>
<dbReference type="PANTHER" id="PTHR19143:SF458">
    <property type="entry name" value="FIBRINOGEN C-TERMINAL DOMAIN-CONTAINING PROTEIN-RELATED"/>
    <property type="match status" value="1"/>
</dbReference>
<evidence type="ECO:0000313" key="4">
    <source>
        <dbReference type="EMBL" id="KAB7506359.1"/>
    </source>
</evidence>
<dbReference type="CDD" id="cd00087">
    <property type="entry name" value="FReD"/>
    <property type="match status" value="1"/>
</dbReference>
<dbReference type="SMART" id="SM00186">
    <property type="entry name" value="FBG"/>
    <property type="match status" value="1"/>
</dbReference>
<organism evidence="4 5">
    <name type="scientific">Armadillidium nasatum</name>
    <dbReference type="NCBI Taxonomy" id="96803"/>
    <lineage>
        <taxon>Eukaryota</taxon>
        <taxon>Metazoa</taxon>
        <taxon>Ecdysozoa</taxon>
        <taxon>Arthropoda</taxon>
        <taxon>Crustacea</taxon>
        <taxon>Multicrustacea</taxon>
        <taxon>Malacostraca</taxon>
        <taxon>Eumalacostraca</taxon>
        <taxon>Peracarida</taxon>
        <taxon>Isopoda</taxon>
        <taxon>Oniscidea</taxon>
        <taxon>Crinocheta</taxon>
        <taxon>Armadillidiidae</taxon>
        <taxon>Armadillidium</taxon>
    </lineage>
</organism>
<dbReference type="PROSITE" id="PS51406">
    <property type="entry name" value="FIBRINOGEN_C_2"/>
    <property type="match status" value="1"/>
</dbReference>
<dbReference type="InterPro" id="IPR014716">
    <property type="entry name" value="Fibrinogen_a/b/g_C_1"/>
</dbReference>
<dbReference type="PANTHER" id="PTHR19143">
    <property type="entry name" value="FIBRINOGEN/TENASCIN/ANGIOPOEITIN"/>
    <property type="match status" value="1"/>
</dbReference>
<comment type="function">
    <text evidence="2">Lectin involved in innate immunity. Agglutinates all types of human erythrocytes, Gram-positive and Gram-negative bacteria. Has a stronger agglutinating activity towards Gram-negative bacteria than towards Gram-positive bacteria. Specifically recognizes acetyl group-containing substances on agglutinated cells. The hemagglutinating activity was inhibited by EDTA, acetyl group-containing mono- and disaccharides, N-acetyl derivatives of amino acids, other acetyl group-containing substances, propionamide and benzamide. Enhances the antimicrobial activity of big defensin against Gram-positive bacteria but not against Gram-negative bacteria.</text>
</comment>
<evidence type="ECO:0000256" key="2">
    <source>
        <dbReference type="ARBA" id="ARBA00053344"/>
    </source>
</evidence>
<name>A0A5N5TJM7_9CRUS</name>
<dbReference type="InterPro" id="IPR002181">
    <property type="entry name" value="Fibrinogen_a/b/g_C_dom"/>
</dbReference>
<dbReference type="Gene3D" id="4.10.530.10">
    <property type="entry name" value="Gamma-fibrinogen Carboxyl Terminal Fragment, domain 2"/>
    <property type="match status" value="1"/>
</dbReference>
<dbReference type="GO" id="GO:0005615">
    <property type="term" value="C:extracellular space"/>
    <property type="evidence" value="ECO:0007669"/>
    <property type="project" value="TreeGrafter"/>
</dbReference>
<feature type="non-terminal residue" evidence="4">
    <location>
        <position position="194"/>
    </location>
</feature>
<evidence type="ECO:0000256" key="1">
    <source>
        <dbReference type="ARBA" id="ARBA00023157"/>
    </source>
</evidence>
<dbReference type="SUPFAM" id="SSF56496">
    <property type="entry name" value="Fibrinogen C-terminal domain-like"/>
    <property type="match status" value="1"/>
</dbReference>
<evidence type="ECO:0000259" key="3">
    <source>
        <dbReference type="PROSITE" id="PS51406"/>
    </source>
</evidence>